<dbReference type="InterPro" id="IPR042089">
    <property type="entry name" value="Peptidase_M13_dom_2"/>
</dbReference>
<evidence type="ECO:0000313" key="11">
    <source>
        <dbReference type="EMBL" id="PFX29157.1"/>
    </source>
</evidence>
<evidence type="ECO:0000256" key="5">
    <source>
        <dbReference type="ARBA" id="ARBA00022833"/>
    </source>
</evidence>
<dbReference type="CDD" id="cd08662">
    <property type="entry name" value="M13"/>
    <property type="match status" value="1"/>
</dbReference>
<dbReference type="SUPFAM" id="SSF55486">
    <property type="entry name" value="Metalloproteases ('zincins'), catalytic domain"/>
    <property type="match status" value="1"/>
</dbReference>
<keyword evidence="3" id="KW-0479">Metal-binding</keyword>
<dbReference type="OrthoDB" id="6475849at2759"/>
<dbReference type="GO" id="GO:0016485">
    <property type="term" value="P:protein processing"/>
    <property type="evidence" value="ECO:0007669"/>
    <property type="project" value="TreeGrafter"/>
</dbReference>
<keyword evidence="6" id="KW-0482">Metalloprotease</keyword>
<sequence length="797" mass="91773">MNDPTTKSLLNGTNTEKRRADESPSFVRAAHPSVYLTDVEIQPTSEKPLYRPTGWSKREKLMIAGLIVLLVLCILFIALFAKAVSKKSDRKSEDVEKESIGWILAASDILSAMNANADPCDDFYEYACGKWIEKSSIPESKSSWSQFYVVDQNNEIIMKRLILEDKDKTRAQYKDNEAVMKGFDMFDSCMDENKINELGADPLLNLIKEYGSWNVTDGNWTEDSWDFMENFVKIRKYLSVQLLFGMHVIADLKDSTEHIIYFNQGGISMSQESYLKNASRNIKARSAYKKLMIDLVKLLTDNPNVEALMTEIYDFEESLAKTFIPREQRPDLDEAYKKMKLSDFIKSTGNAFDMMDFVKRMFNQTGYNITGDELVVGQALDYFKNMSDIFNATSKRVLANYMMWKVVLHFSGDLDSRFRDVFEEFRKSIMGTTDDDPRWQECLNVAYAYLGMPFSLLYVDETFEGESKKSAEEMIHDIREVFLTNLENLDWMDVETKRKAKEKTLERLELLLGVEAGLKNEALAVRENIGYPDSLRNKTALALDFKGFDVKKDQYFKNIVRANEFYNLKRYANLGKPVDKDRWAMLPATVNAYYSATENKIVFPAGILQKPFYDHRFPKALNYAGIGVVVGHEITHGFDNSGRLFNKDGNLADWWSNKSIEAFKNKSKCLEDQYSNYTFHSLNLNGEQTLAENIADNAGIKQAFQAYQNWKRRRGRPEPYLPGMKDFTNEQIFFLGFAQIWCLKSRPSAVERLVTFSSHSPEKFRVIGSLSNFDEFAKAYKCPKGSQMNPEKKCSVW</sequence>
<gene>
    <name evidence="11" type="primary">ECE1</name>
    <name evidence="11" type="ORF">AWC38_SpisGene6113</name>
</gene>
<dbReference type="EMBL" id="LSMT01000070">
    <property type="protein sequence ID" value="PFX29157.1"/>
    <property type="molecule type" value="Genomic_DNA"/>
</dbReference>
<accession>A0A2B4SKV0</accession>
<dbReference type="GO" id="GO:0046872">
    <property type="term" value="F:metal ion binding"/>
    <property type="evidence" value="ECO:0007669"/>
    <property type="project" value="UniProtKB-KW"/>
</dbReference>
<organism evidence="11 12">
    <name type="scientific">Stylophora pistillata</name>
    <name type="common">Smooth cauliflower coral</name>
    <dbReference type="NCBI Taxonomy" id="50429"/>
    <lineage>
        <taxon>Eukaryota</taxon>
        <taxon>Metazoa</taxon>
        <taxon>Cnidaria</taxon>
        <taxon>Anthozoa</taxon>
        <taxon>Hexacorallia</taxon>
        <taxon>Scleractinia</taxon>
        <taxon>Astrocoeniina</taxon>
        <taxon>Pocilloporidae</taxon>
        <taxon>Stylophora</taxon>
    </lineage>
</organism>
<dbReference type="Pfam" id="PF01431">
    <property type="entry name" value="Peptidase_M13"/>
    <property type="match status" value="1"/>
</dbReference>
<keyword evidence="5" id="KW-0862">Zinc</keyword>
<keyword evidence="8" id="KW-1133">Transmembrane helix</keyword>
<keyword evidence="12" id="KW-1185">Reference proteome</keyword>
<evidence type="ECO:0000259" key="9">
    <source>
        <dbReference type="Pfam" id="PF01431"/>
    </source>
</evidence>
<feature type="compositionally biased region" description="Polar residues" evidence="7">
    <location>
        <begin position="1"/>
        <end position="14"/>
    </location>
</feature>
<dbReference type="Gene3D" id="3.40.390.10">
    <property type="entry name" value="Collagenase (Catalytic Domain)"/>
    <property type="match status" value="1"/>
</dbReference>
<evidence type="ECO:0000256" key="3">
    <source>
        <dbReference type="ARBA" id="ARBA00022723"/>
    </source>
</evidence>
<evidence type="ECO:0000256" key="4">
    <source>
        <dbReference type="ARBA" id="ARBA00022801"/>
    </source>
</evidence>
<dbReference type="GO" id="GO:0004222">
    <property type="term" value="F:metalloendopeptidase activity"/>
    <property type="evidence" value="ECO:0007669"/>
    <property type="project" value="InterPro"/>
</dbReference>
<dbReference type="InterPro" id="IPR008753">
    <property type="entry name" value="Peptidase_M13_N"/>
</dbReference>
<evidence type="ECO:0000256" key="7">
    <source>
        <dbReference type="SAM" id="MobiDB-lite"/>
    </source>
</evidence>
<keyword evidence="2" id="KW-0645">Protease</keyword>
<evidence type="ECO:0000313" key="12">
    <source>
        <dbReference type="Proteomes" id="UP000225706"/>
    </source>
</evidence>
<dbReference type="PRINTS" id="PR00786">
    <property type="entry name" value="NEPRILYSIN"/>
</dbReference>
<dbReference type="AlphaFoldDB" id="A0A2B4SKV0"/>
<dbReference type="PROSITE" id="PS51885">
    <property type="entry name" value="NEPRILYSIN"/>
    <property type="match status" value="1"/>
</dbReference>
<dbReference type="InterPro" id="IPR000718">
    <property type="entry name" value="Peptidase_M13"/>
</dbReference>
<name>A0A2B4SKV0_STYPI</name>
<comment type="cofactor">
    <cofactor evidence="1">
        <name>Zn(2+)</name>
        <dbReference type="ChEBI" id="CHEBI:29105"/>
    </cofactor>
</comment>
<protein>
    <submittedName>
        <fullName evidence="11">Endothelin-converting enzyme 1</fullName>
    </submittedName>
</protein>
<evidence type="ECO:0000256" key="6">
    <source>
        <dbReference type="ARBA" id="ARBA00023049"/>
    </source>
</evidence>
<evidence type="ECO:0000256" key="1">
    <source>
        <dbReference type="ARBA" id="ARBA00001947"/>
    </source>
</evidence>
<proteinExistence type="predicted"/>
<dbReference type="Pfam" id="PF05649">
    <property type="entry name" value="Peptidase_M13_N"/>
    <property type="match status" value="1"/>
</dbReference>
<dbReference type="Gene3D" id="1.10.1380.10">
    <property type="entry name" value="Neutral endopeptidase , domain2"/>
    <property type="match status" value="1"/>
</dbReference>
<evidence type="ECO:0000256" key="2">
    <source>
        <dbReference type="ARBA" id="ARBA00022670"/>
    </source>
</evidence>
<feature type="transmembrane region" description="Helical" evidence="8">
    <location>
        <begin position="61"/>
        <end position="81"/>
    </location>
</feature>
<feature type="domain" description="Peptidase M13 C-terminal" evidence="9">
    <location>
        <begin position="591"/>
        <end position="796"/>
    </location>
</feature>
<evidence type="ECO:0000259" key="10">
    <source>
        <dbReference type="Pfam" id="PF05649"/>
    </source>
</evidence>
<keyword evidence="8" id="KW-0812">Transmembrane</keyword>
<dbReference type="PANTHER" id="PTHR11733:SF240">
    <property type="entry name" value="GH14155P-RELATED"/>
    <property type="match status" value="1"/>
</dbReference>
<comment type="caution">
    <text evidence="11">The sequence shown here is derived from an EMBL/GenBank/DDBJ whole genome shotgun (WGS) entry which is preliminary data.</text>
</comment>
<reference evidence="12" key="1">
    <citation type="journal article" date="2017" name="bioRxiv">
        <title>Comparative analysis of the genomes of Stylophora pistillata and Acropora digitifera provides evidence for extensive differences between species of corals.</title>
        <authorList>
            <person name="Voolstra C.R."/>
            <person name="Li Y."/>
            <person name="Liew Y.J."/>
            <person name="Baumgarten S."/>
            <person name="Zoccola D."/>
            <person name="Flot J.-F."/>
            <person name="Tambutte S."/>
            <person name="Allemand D."/>
            <person name="Aranda M."/>
        </authorList>
    </citation>
    <scope>NUCLEOTIDE SEQUENCE [LARGE SCALE GENOMIC DNA]</scope>
</reference>
<dbReference type="PANTHER" id="PTHR11733">
    <property type="entry name" value="ZINC METALLOPROTEASE FAMILY M13 NEPRILYSIN-RELATED"/>
    <property type="match status" value="1"/>
</dbReference>
<keyword evidence="4" id="KW-0378">Hydrolase</keyword>
<dbReference type="GO" id="GO:0005886">
    <property type="term" value="C:plasma membrane"/>
    <property type="evidence" value="ECO:0007669"/>
    <property type="project" value="TreeGrafter"/>
</dbReference>
<dbReference type="Proteomes" id="UP000225706">
    <property type="component" value="Unassembled WGS sequence"/>
</dbReference>
<dbReference type="InterPro" id="IPR018497">
    <property type="entry name" value="Peptidase_M13_C"/>
</dbReference>
<dbReference type="InterPro" id="IPR024079">
    <property type="entry name" value="MetalloPept_cat_dom_sf"/>
</dbReference>
<feature type="region of interest" description="Disordered" evidence="7">
    <location>
        <begin position="1"/>
        <end position="24"/>
    </location>
</feature>
<keyword evidence="8" id="KW-0472">Membrane</keyword>
<evidence type="ECO:0000256" key="8">
    <source>
        <dbReference type="SAM" id="Phobius"/>
    </source>
</evidence>
<feature type="domain" description="Peptidase M13 N-terminal" evidence="10">
    <location>
        <begin position="119"/>
        <end position="503"/>
    </location>
</feature>